<evidence type="ECO:0000259" key="11">
    <source>
        <dbReference type="PROSITE" id="PS51733"/>
    </source>
</evidence>
<keyword evidence="3 6" id="KW-0808">Transferase</keyword>
<feature type="domain" description="BPL/LPL catalytic" evidence="11">
    <location>
        <begin position="40"/>
        <end position="211"/>
    </location>
</feature>
<sequence length="222" mass="24753">MQNLSTSVCTAQHFIVKTLGLSDYQATWQAMKDFTDSRNEQTHDEIWLLQHPPVFTQGIAGKPEHLLHDHGIAVVKTDRGGQITYHGPGQIIAYLLLDIRRLKLGVRELVRLMESAVIGLLEDYRVKAAGRVEAPGVYVGNAKIASLGLKIRKNFCYHGIALNVDMDLTPFSYINPCGYQGLQVTQTKNLGIPDGADILSTKLADQLQEKLLTKRLTEQHDH</sequence>
<dbReference type="InterPro" id="IPR020605">
    <property type="entry name" value="Octanoyltransferase_CS"/>
</dbReference>
<feature type="site" description="Lowers pKa of active site Cys" evidence="6 10">
    <location>
        <position position="143"/>
    </location>
</feature>
<name>A0A2T5HZU4_9PROT</name>
<accession>A0A2T5HZU4</accession>
<keyword evidence="4 6" id="KW-0012">Acyltransferase</keyword>
<dbReference type="NCBIfam" id="TIGR00214">
    <property type="entry name" value="lipB"/>
    <property type="match status" value="1"/>
</dbReference>
<evidence type="ECO:0000256" key="7">
    <source>
        <dbReference type="PIRNR" id="PIRNR016262"/>
    </source>
</evidence>
<comment type="function">
    <text evidence="5 6 7">Catalyzes the transfer of endogenously produced octanoic acid from octanoyl-acyl-carrier-protein onto the lipoyl domains of lipoate-dependent enzymes. Lipoyl-ACP can also act as a substrate although octanoyl-ACP is likely to be the physiological substrate.</text>
</comment>
<evidence type="ECO:0000256" key="1">
    <source>
        <dbReference type="ARBA" id="ARBA00004821"/>
    </source>
</evidence>
<comment type="subcellular location">
    <subcellularLocation>
        <location evidence="6">Cytoplasm</location>
    </subcellularLocation>
</comment>
<proteinExistence type="inferred from homology"/>
<gene>
    <name evidence="6" type="primary">lipB</name>
    <name evidence="12" type="ORF">C8R26_11036</name>
</gene>
<dbReference type="Gene3D" id="3.30.930.10">
    <property type="entry name" value="Bira Bifunctional Protein, Domain 2"/>
    <property type="match status" value="1"/>
</dbReference>
<dbReference type="UniPathway" id="UPA00538">
    <property type="reaction ID" value="UER00592"/>
</dbReference>
<dbReference type="InterPro" id="IPR045864">
    <property type="entry name" value="aa-tRNA-synth_II/BPL/LPL"/>
</dbReference>
<dbReference type="PIRSF" id="PIRSF016262">
    <property type="entry name" value="LPLase"/>
    <property type="match status" value="1"/>
</dbReference>
<evidence type="ECO:0000313" key="13">
    <source>
        <dbReference type="Proteomes" id="UP000244128"/>
    </source>
</evidence>
<dbReference type="PANTHER" id="PTHR10993:SF7">
    <property type="entry name" value="LIPOYLTRANSFERASE 2, MITOCHONDRIAL-RELATED"/>
    <property type="match status" value="1"/>
</dbReference>
<comment type="caution">
    <text evidence="12">The sequence shown here is derived from an EMBL/GenBank/DDBJ whole genome shotgun (WGS) entry which is preliminary data.</text>
</comment>
<dbReference type="PANTHER" id="PTHR10993">
    <property type="entry name" value="OCTANOYLTRANSFERASE"/>
    <property type="match status" value="1"/>
</dbReference>
<feature type="binding site" evidence="6 9">
    <location>
        <begin position="146"/>
        <end position="148"/>
    </location>
    <ligand>
        <name>substrate</name>
    </ligand>
</feature>
<evidence type="ECO:0000256" key="8">
    <source>
        <dbReference type="PIRSR" id="PIRSR016262-1"/>
    </source>
</evidence>
<feature type="active site" description="Acyl-thioester intermediate" evidence="6 8">
    <location>
        <position position="177"/>
    </location>
</feature>
<dbReference type="EC" id="2.3.1.181" evidence="6 7"/>
<reference evidence="12 13" key="1">
    <citation type="submission" date="2018-04" db="EMBL/GenBank/DDBJ databases">
        <title>Active sludge and wastewater microbial communities from Klosterneuburg, Austria.</title>
        <authorList>
            <person name="Wagner M."/>
        </authorList>
    </citation>
    <scope>NUCLEOTIDE SEQUENCE [LARGE SCALE GENOMIC DNA]</scope>
    <source>
        <strain evidence="12 13">Nm49</strain>
    </source>
</reference>
<dbReference type="InterPro" id="IPR004143">
    <property type="entry name" value="BPL_LPL_catalytic"/>
</dbReference>
<comment type="pathway">
    <text evidence="1 6 7">Protein modification; protein lipoylation via endogenous pathway; protein N(6)-(lipoyl)lysine from octanoyl-[acyl-carrier-protein]: step 1/2.</text>
</comment>
<dbReference type="RefSeq" id="WP_107803176.1">
    <property type="nucleotide sequence ID" value="NZ_QAOI01000010.1"/>
</dbReference>
<keyword evidence="2 6" id="KW-0963">Cytoplasm</keyword>
<dbReference type="FunFam" id="3.30.930.10:FF:000020">
    <property type="entry name" value="Octanoyltransferase"/>
    <property type="match status" value="1"/>
</dbReference>
<comment type="catalytic activity">
    <reaction evidence="6 7">
        <text>octanoyl-[ACP] + L-lysyl-[protein] = N(6)-octanoyl-L-lysyl-[protein] + holo-[ACP] + H(+)</text>
        <dbReference type="Rhea" id="RHEA:17665"/>
        <dbReference type="Rhea" id="RHEA-COMP:9636"/>
        <dbReference type="Rhea" id="RHEA-COMP:9685"/>
        <dbReference type="Rhea" id="RHEA-COMP:9752"/>
        <dbReference type="Rhea" id="RHEA-COMP:9928"/>
        <dbReference type="ChEBI" id="CHEBI:15378"/>
        <dbReference type="ChEBI" id="CHEBI:29969"/>
        <dbReference type="ChEBI" id="CHEBI:64479"/>
        <dbReference type="ChEBI" id="CHEBI:78463"/>
        <dbReference type="ChEBI" id="CHEBI:78809"/>
        <dbReference type="EC" id="2.3.1.181"/>
    </reaction>
</comment>
<evidence type="ECO:0000256" key="10">
    <source>
        <dbReference type="PIRSR" id="PIRSR016262-3"/>
    </source>
</evidence>
<dbReference type="GO" id="GO:0009249">
    <property type="term" value="P:protein lipoylation"/>
    <property type="evidence" value="ECO:0007669"/>
    <property type="project" value="InterPro"/>
</dbReference>
<dbReference type="Proteomes" id="UP000244128">
    <property type="component" value="Unassembled WGS sequence"/>
</dbReference>
<evidence type="ECO:0000256" key="4">
    <source>
        <dbReference type="ARBA" id="ARBA00023315"/>
    </source>
</evidence>
<evidence type="ECO:0000256" key="2">
    <source>
        <dbReference type="ARBA" id="ARBA00022490"/>
    </source>
</evidence>
<organism evidence="12 13">
    <name type="scientific">Nitrosomonas oligotropha</name>
    <dbReference type="NCBI Taxonomy" id="42354"/>
    <lineage>
        <taxon>Bacteria</taxon>
        <taxon>Pseudomonadati</taxon>
        <taxon>Pseudomonadota</taxon>
        <taxon>Betaproteobacteria</taxon>
        <taxon>Nitrosomonadales</taxon>
        <taxon>Nitrosomonadaceae</taxon>
        <taxon>Nitrosomonas</taxon>
    </lineage>
</organism>
<dbReference type="NCBIfam" id="NF010922">
    <property type="entry name" value="PRK14342.1"/>
    <property type="match status" value="1"/>
</dbReference>
<evidence type="ECO:0000313" key="12">
    <source>
        <dbReference type="EMBL" id="PTQ77116.1"/>
    </source>
</evidence>
<dbReference type="PROSITE" id="PS51733">
    <property type="entry name" value="BPL_LPL_CATALYTIC"/>
    <property type="match status" value="1"/>
</dbReference>
<dbReference type="SUPFAM" id="SSF55681">
    <property type="entry name" value="Class II aaRS and biotin synthetases"/>
    <property type="match status" value="1"/>
</dbReference>
<dbReference type="AlphaFoldDB" id="A0A2T5HZU4"/>
<protein>
    <recommendedName>
        <fullName evidence="6 7">Octanoyltransferase</fullName>
        <ecNumber evidence="6 7">2.3.1.181</ecNumber>
    </recommendedName>
    <alternativeName>
        <fullName evidence="6">Lipoate-protein ligase B</fullName>
    </alternativeName>
    <alternativeName>
        <fullName evidence="6">Lipoyl/octanoyl transferase</fullName>
    </alternativeName>
    <alternativeName>
        <fullName evidence="6">Octanoyl-[acyl-carrier-protein]-protein N-octanoyltransferase</fullName>
    </alternativeName>
</protein>
<dbReference type="Pfam" id="PF21948">
    <property type="entry name" value="LplA-B_cat"/>
    <property type="match status" value="1"/>
</dbReference>
<comment type="miscellaneous">
    <text evidence="6">In the reaction, the free carboxyl group of octanoic acid is attached via an amide linkage to the epsilon-amino group of a specific lysine residue of lipoyl domains of lipoate-dependent enzymes.</text>
</comment>
<dbReference type="PROSITE" id="PS01313">
    <property type="entry name" value="LIPB"/>
    <property type="match status" value="1"/>
</dbReference>
<dbReference type="InterPro" id="IPR000544">
    <property type="entry name" value="Octanoyltransferase"/>
</dbReference>
<dbReference type="GO" id="GO:0033819">
    <property type="term" value="F:lipoyl(octanoyl) transferase activity"/>
    <property type="evidence" value="ECO:0007669"/>
    <property type="project" value="UniProtKB-EC"/>
</dbReference>
<dbReference type="CDD" id="cd16444">
    <property type="entry name" value="LipB"/>
    <property type="match status" value="1"/>
</dbReference>
<dbReference type="GO" id="GO:0005737">
    <property type="term" value="C:cytoplasm"/>
    <property type="evidence" value="ECO:0007669"/>
    <property type="project" value="UniProtKB-SubCell"/>
</dbReference>
<feature type="binding site" evidence="6 9">
    <location>
        <begin position="79"/>
        <end position="86"/>
    </location>
    <ligand>
        <name>substrate</name>
    </ligand>
</feature>
<dbReference type="HAMAP" id="MF_00013">
    <property type="entry name" value="LipB"/>
    <property type="match status" value="1"/>
</dbReference>
<evidence type="ECO:0000256" key="9">
    <source>
        <dbReference type="PIRSR" id="PIRSR016262-2"/>
    </source>
</evidence>
<feature type="binding site" evidence="6 9">
    <location>
        <begin position="159"/>
        <end position="161"/>
    </location>
    <ligand>
        <name>substrate</name>
    </ligand>
</feature>
<evidence type="ECO:0000256" key="3">
    <source>
        <dbReference type="ARBA" id="ARBA00022679"/>
    </source>
</evidence>
<dbReference type="EMBL" id="QAOI01000010">
    <property type="protein sequence ID" value="PTQ77116.1"/>
    <property type="molecule type" value="Genomic_DNA"/>
</dbReference>
<evidence type="ECO:0000256" key="5">
    <source>
        <dbReference type="ARBA" id="ARBA00024732"/>
    </source>
</evidence>
<comment type="similarity">
    <text evidence="6 7">Belongs to the LipB family.</text>
</comment>
<evidence type="ECO:0000256" key="6">
    <source>
        <dbReference type="HAMAP-Rule" id="MF_00013"/>
    </source>
</evidence>